<feature type="domain" description="HTH luxR-type" evidence="4">
    <location>
        <begin position="940"/>
        <end position="1005"/>
    </location>
</feature>
<accession>A0A1H0P466</accession>
<dbReference type="SUPFAM" id="SSF46894">
    <property type="entry name" value="C-terminal effector domain of the bipartite response regulators"/>
    <property type="match status" value="1"/>
</dbReference>
<dbReference type="InterPro" id="IPR019734">
    <property type="entry name" value="TPR_rpt"/>
</dbReference>
<dbReference type="Gene3D" id="1.10.10.10">
    <property type="entry name" value="Winged helix-like DNA-binding domain superfamily/Winged helix DNA-binding domain"/>
    <property type="match status" value="1"/>
</dbReference>
<dbReference type="InterPro" id="IPR027417">
    <property type="entry name" value="P-loop_NTPase"/>
</dbReference>
<dbReference type="InterPro" id="IPR011990">
    <property type="entry name" value="TPR-like_helical_dom_sf"/>
</dbReference>
<dbReference type="Proteomes" id="UP000199077">
    <property type="component" value="Chromosome I"/>
</dbReference>
<keyword evidence="3" id="KW-0802">TPR repeat</keyword>
<organism evidence="5 6">
    <name type="scientific">Pedococcus dokdonensis</name>
    <dbReference type="NCBI Taxonomy" id="443156"/>
    <lineage>
        <taxon>Bacteria</taxon>
        <taxon>Bacillati</taxon>
        <taxon>Actinomycetota</taxon>
        <taxon>Actinomycetes</taxon>
        <taxon>Micrococcales</taxon>
        <taxon>Intrasporangiaceae</taxon>
        <taxon>Pedococcus</taxon>
    </lineage>
</organism>
<dbReference type="GO" id="GO:0004016">
    <property type="term" value="F:adenylate cyclase activity"/>
    <property type="evidence" value="ECO:0007669"/>
    <property type="project" value="TreeGrafter"/>
</dbReference>
<dbReference type="InterPro" id="IPR041664">
    <property type="entry name" value="AAA_16"/>
</dbReference>
<dbReference type="AlphaFoldDB" id="A0A1H0P466"/>
<reference evidence="6" key="1">
    <citation type="submission" date="2016-10" db="EMBL/GenBank/DDBJ databases">
        <authorList>
            <person name="Varghese N."/>
            <person name="Submissions S."/>
        </authorList>
    </citation>
    <scope>NUCLEOTIDE SEQUENCE [LARGE SCALE GENOMIC DNA]</scope>
    <source>
        <strain evidence="6">DSM 22329</strain>
    </source>
</reference>
<dbReference type="GO" id="GO:0006355">
    <property type="term" value="P:regulation of DNA-templated transcription"/>
    <property type="evidence" value="ECO:0007669"/>
    <property type="project" value="InterPro"/>
</dbReference>
<dbReference type="CDD" id="cd06170">
    <property type="entry name" value="LuxR_C_like"/>
    <property type="match status" value="1"/>
</dbReference>
<dbReference type="PROSITE" id="PS50005">
    <property type="entry name" value="TPR"/>
    <property type="match status" value="1"/>
</dbReference>
<dbReference type="SMART" id="SM00421">
    <property type="entry name" value="HTH_LUXR"/>
    <property type="match status" value="1"/>
</dbReference>
<sequence>MATALHRETHETLSDPSDIIGLVGFERSAAGLFVGRDDEADLLARRLGVDAGDDPDSTGFVLLSGDAGIGKTRILAEVAGRARAAGWAVLTGHCLGEAGQALPYLPFIEVLGRLEGSSPELLDRVLTAHPGLSRLVPSRRHEPNPDDPADDVVDRGDLVEAVHAALDDLAADTPLLLVVEDVHWADQSSRDLLTLLFTRGFSRRVSIVASYRSDDLHRRHPLRTTLAHWARLGDVERVDLAPLPDHAVRELVRGLQSGLHAQPLAEAQVREVVERAEGNAFFTEELVAATALGGTGLAEDLSRLLLVRFDQLDTSGQHVVRVASAAGRHVSHRLLAAVAGLGDAELDSGLRDAVERHVLVPTDSGGYAFRHALLGETVYDDLLPGERVRAHERYAAALADDRTLGTWAELARHAGAAGLREQAREASVQAGDSALRMAGPEEAFRHFKNALALMPESDPEVDSVTLRAAAAATAVGRAVKALELLEERLRRRAPGADPVGRAELLAAVSTTARITESTLDTLAATKEGLGLLDAEDPDDLRTAQARARLLGARVQALVDRGRDEEAARAAAEAVSVARAAGLPDVADEVEVVEARVIERVGDPESSRAALERIIGNGAPTGDPAQVRAFHHLGSLHHRAGRLDDAVEVYQRGAEAGARAGRPWAPYAFDARLLAGIAAYEAGRWDDADRILDATSQDPPQPAEALLTAARLCLAAGRGEGGFVAALDSTRPWWDEEGLVAVLAVGAAIDLYGHQDDLPGALLVHDEGVESLTRIWHRHFQAQTRLSALVLGQLATHVGRASSAERAQLLARGVDAAEAAEAVWARVSEMPGQHGPEAQAWIARARAEALRLRWLGGEAVDAAELSEAWRVTVAAFEDYGHRYELARSRARLGAALQAAGDPAASDVLQAALETARELGAEPLRAEIRQAGGRASAGQRPADRLGEALTPREQEILALVALGRSNRQIGTQLFISAKTASVHVSNIIAKLGVTGRGEAVAVARDRGLLD</sequence>
<dbReference type="InterPro" id="IPR036388">
    <property type="entry name" value="WH-like_DNA-bd_sf"/>
</dbReference>
<evidence type="ECO:0000313" key="6">
    <source>
        <dbReference type="Proteomes" id="UP000199077"/>
    </source>
</evidence>
<dbReference type="SUPFAM" id="SSF48452">
    <property type="entry name" value="TPR-like"/>
    <property type="match status" value="1"/>
</dbReference>
<dbReference type="PRINTS" id="PR00038">
    <property type="entry name" value="HTHLUXR"/>
</dbReference>
<dbReference type="PANTHER" id="PTHR16305">
    <property type="entry name" value="TESTICULAR SOLUBLE ADENYLYL CYCLASE"/>
    <property type="match status" value="1"/>
</dbReference>
<dbReference type="InterPro" id="IPR016032">
    <property type="entry name" value="Sig_transdc_resp-reg_C-effctor"/>
</dbReference>
<proteinExistence type="predicted"/>
<dbReference type="GO" id="GO:0003677">
    <property type="term" value="F:DNA binding"/>
    <property type="evidence" value="ECO:0007669"/>
    <property type="project" value="InterPro"/>
</dbReference>
<keyword evidence="6" id="KW-1185">Reference proteome</keyword>
<protein>
    <submittedName>
        <fullName evidence="5">Predicted ATPase</fullName>
    </submittedName>
</protein>
<dbReference type="PANTHER" id="PTHR16305:SF35">
    <property type="entry name" value="TRANSCRIPTIONAL ACTIVATOR DOMAIN"/>
    <property type="match status" value="1"/>
</dbReference>
<feature type="repeat" description="TPR" evidence="3">
    <location>
        <begin position="626"/>
        <end position="659"/>
    </location>
</feature>
<evidence type="ECO:0000256" key="2">
    <source>
        <dbReference type="ARBA" id="ARBA00022840"/>
    </source>
</evidence>
<evidence type="ECO:0000313" key="5">
    <source>
        <dbReference type="EMBL" id="SDO99741.1"/>
    </source>
</evidence>
<name>A0A1H0P466_9MICO</name>
<dbReference type="InterPro" id="IPR000792">
    <property type="entry name" value="Tscrpt_reg_LuxR_C"/>
</dbReference>
<dbReference type="STRING" id="443156.SAMN04489867_1134"/>
<evidence type="ECO:0000256" key="3">
    <source>
        <dbReference type="PROSITE-ProRule" id="PRU00339"/>
    </source>
</evidence>
<dbReference type="Gene3D" id="1.25.40.10">
    <property type="entry name" value="Tetratricopeptide repeat domain"/>
    <property type="match status" value="1"/>
</dbReference>
<dbReference type="PROSITE" id="PS50043">
    <property type="entry name" value="HTH_LUXR_2"/>
    <property type="match status" value="1"/>
</dbReference>
<dbReference type="Pfam" id="PF13191">
    <property type="entry name" value="AAA_16"/>
    <property type="match status" value="1"/>
</dbReference>
<keyword evidence="2" id="KW-0067">ATP-binding</keyword>
<dbReference type="GO" id="GO:0005737">
    <property type="term" value="C:cytoplasm"/>
    <property type="evidence" value="ECO:0007669"/>
    <property type="project" value="TreeGrafter"/>
</dbReference>
<evidence type="ECO:0000256" key="1">
    <source>
        <dbReference type="ARBA" id="ARBA00022741"/>
    </source>
</evidence>
<dbReference type="SUPFAM" id="SSF52540">
    <property type="entry name" value="P-loop containing nucleoside triphosphate hydrolases"/>
    <property type="match status" value="1"/>
</dbReference>
<dbReference type="Pfam" id="PF00196">
    <property type="entry name" value="GerE"/>
    <property type="match status" value="1"/>
</dbReference>
<dbReference type="EMBL" id="LT629711">
    <property type="protein sequence ID" value="SDO99741.1"/>
    <property type="molecule type" value="Genomic_DNA"/>
</dbReference>
<evidence type="ECO:0000259" key="4">
    <source>
        <dbReference type="PROSITE" id="PS50043"/>
    </source>
</evidence>
<dbReference type="OrthoDB" id="5476461at2"/>
<keyword evidence="1" id="KW-0547">Nucleotide-binding</keyword>
<gene>
    <name evidence="5" type="ORF">SAMN04489867_1134</name>
</gene>
<dbReference type="GO" id="GO:0005524">
    <property type="term" value="F:ATP binding"/>
    <property type="evidence" value="ECO:0007669"/>
    <property type="project" value="UniProtKB-KW"/>
</dbReference>